<evidence type="ECO:0000256" key="1">
    <source>
        <dbReference type="ARBA" id="ARBA00004651"/>
    </source>
</evidence>
<accession>A0A4R5AC41</accession>
<comment type="subcellular location">
    <subcellularLocation>
        <location evidence="1">Cell membrane</location>
        <topology evidence="1">Multi-pass membrane protein</topology>
    </subcellularLocation>
</comment>
<evidence type="ECO:0000313" key="8">
    <source>
        <dbReference type="EMBL" id="TDD69963.1"/>
    </source>
</evidence>
<evidence type="ECO:0000256" key="5">
    <source>
        <dbReference type="SAM" id="Phobius"/>
    </source>
</evidence>
<keyword evidence="3" id="KW-0129">CBS domain</keyword>
<dbReference type="InterPro" id="IPR000644">
    <property type="entry name" value="CBS_dom"/>
</dbReference>
<evidence type="ECO:0000259" key="6">
    <source>
        <dbReference type="PROSITE" id="PS51371"/>
    </source>
</evidence>
<keyword evidence="4 5" id="KW-0472">Membrane</keyword>
<evidence type="ECO:0000259" key="7">
    <source>
        <dbReference type="PROSITE" id="PS51846"/>
    </source>
</evidence>
<dbReference type="GO" id="GO:0005886">
    <property type="term" value="C:plasma membrane"/>
    <property type="evidence" value="ECO:0007669"/>
    <property type="project" value="UniProtKB-SubCell"/>
</dbReference>
<feature type="domain" description="CBS" evidence="6">
    <location>
        <begin position="290"/>
        <end position="344"/>
    </location>
</feature>
<organism evidence="8 9">
    <name type="scientific">Actinomadura rubrisoli</name>
    <dbReference type="NCBI Taxonomy" id="2530368"/>
    <lineage>
        <taxon>Bacteria</taxon>
        <taxon>Bacillati</taxon>
        <taxon>Actinomycetota</taxon>
        <taxon>Actinomycetes</taxon>
        <taxon>Streptosporangiales</taxon>
        <taxon>Thermomonosporaceae</taxon>
        <taxon>Actinomadura</taxon>
    </lineage>
</organism>
<protein>
    <submittedName>
        <fullName evidence="8">DUF21 domain-containing protein</fullName>
    </submittedName>
</protein>
<dbReference type="Pfam" id="PF00571">
    <property type="entry name" value="CBS"/>
    <property type="match status" value="1"/>
</dbReference>
<feature type="domain" description="CNNM transmembrane" evidence="7">
    <location>
        <begin position="1"/>
        <end position="205"/>
    </location>
</feature>
<dbReference type="PANTHER" id="PTHR43099:SF5">
    <property type="entry name" value="HLYC_CORC FAMILY TRANSPORTER"/>
    <property type="match status" value="1"/>
</dbReference>
<evidence type="ECO:0000256" key="3">
    <source>
        <dbReference type="PROSITE-ProRule" id="PRU00703"/>
    </source>
</evidence>
<dbReference type="PANTHER" id="PTHR43099">
    <property type="entry name" value="UPF0053 PROTEIN YRKA"/>
    <property type="match status" value="1"/>
</dbReference>
<comment type="caution">
    <text evidence="8">The sequence shown here is derived from an EMBL/GenBank/DDBJ whole genome shotgun (WGS) entry which is preliminary data.</text>
</comment>
<dbReference type="Proteomes" id="UP000294513">
    <property type="component" value="Unassembled WGS sequence"/>
</dbReference>
<dbReference type="Pfam" id="PF01595">
    <property type="entry name" value="CNNM"/>
    <property type="match status" value="1"/>
</dbReference>
<sequence length="344" mass="35262">MELTLGAPLTLALLAGNGFFVAAEFALIAAKRPRLERAAAGGSRAAGAAVAGIEELTVTLAGAQLGITMCSLGLGLVSEPVFAETLAPPLHAAGLPGGASHAVAFVLALGLVTFLHMVVGEMAPKSWAIADPERSATVLAPPFRAFTALVRPVLAALNAVTNLLLRAAGIRVDASRNVSRTPEQLRTIAVESRRLGLIEETDLSLITAALDAPRAPLAGLVVPASRIVSVPASATPREVIETAARTGIIRIMLRDSGAGRSGQAGQARMVHVRDAYLARARGRETPAGELAHPVPVMPIGTPVGEAVATLRARHSQLGLAVAPDGRLAGLVSLDDLLTTLLTVA</sequence>
<keyword evidence="4 5" id="KW-0812">Transmembrane</keyword>
<name>A0A4R5AC41_9ACTN</name>
<dbReference type="PROSITE" id="PS51371">
    <property type="entry name" value="CBS"/>
    <property type="match status" value="1"/>
</dbReference>
<dbReference type="InterPro" id="IPR046342">
    <property type="entry name" value="CBS_dom_sf"/>
</dbReference>
<dbReference type="RefSeq" id="WP_131901802.1">
    <property type="nucleotide sequence ID" value="NZ_SMKU01000313.1"/>
</dbReference>
<reference evidence="8 9" key="1">
    <citation type="submission" date="2019-03" db="EMBL/GenBank/DDBJ databases">
        <title>Draft genome sequences of novel Actinobacteria.</title>
        <authorList>
            <person name="Sahin N."/>
            <person name="Ay H."/>
            <person name="Saygin H."/>
        </authorList>
    </citation>
    <scope>NUCLEOTIDE SEQUENCE [LARGE SCALE GENOMIC DNA]</scope>
    <source>
        <strain evidence="8 9">H3C3</strain>
    </source>
</reference>
<dbReference type="InterPro" id="IPR051676">
    <property type="entry name" value="UPF0053_domain"/>
</dbReference>
<keyword evidence="2" id="KW-1003">Cell membrane</keyword>
<dbReference type="AlphaFoldDB" id="A0A4R5AC41"/>
<dbReference type="Gene3D" id="3.10.580.10">
    <property type="entry name" value="CBS-domain"/>
    <property type="match status" value="1"/>
</dbReference>
<evidence type="ECO:0000256" key="2">
    <source>
        <dbReference type="ARBA" id="ARBA00022475"/>
    </source>
</evidence>
<gene>
    <name evidence="8" type="ORF">E1298_37100</name>
</gene>
<dbReference type="OrthoDB" id="110231at2"/>
<evidence type="ECO:0000256" key="4">
    <source>
        <dbReference type="PROSITE-ProRule" id="PRU01193"/>
    </source>
</evidence>
<dbReference type="PROSITE" id="PS51846">
    <property type="entry name" value="CNNM"/>
    <property type="match status" value="1"/>
</dbReference>
<evidence type="ECO:0000313" key="9">
    <source>
        <dbReference type="Proteomes" id="UP000294513"/>
    </source>
</evidence>
<dbReference type="SUPFAM" id="SSF54631">
    <property type="entry name" value="CBS-domain pair"/>
    <property type="match status" value="1"/>
</dbReference>
<feature type="transmembrane region" description="Helical" evidence="5">
    <location>
        <begin position="98"/>
        <end position="119"/>
    </location>
</feature>
<keyword evidence="4 5" id="KW-1133">Transmembrane helix</keyword>
<keyword evidence="9" id="KW-1185">Reference proteome</keyword>
<dbReference type="InterPro" id="IPR002550">
    <property type="entry name" value="CNNM"/>
</dbReference>
<proteinExistence type="predicted"/>
<dbReference type="EMBL" id="SMKU01000313">
    <property type="protein sequence ID" value="TDD69963.1"/>
    <property type="molecule type" value="Genomic_DNA"/>
</dbReference>